<dbReference type="Proteomes" id="UP000308197">
    <property type="component" value="Unassembled WGS sequence"/>
</dbReference>
<reference evidence="2 3" key="1">
    <citation type="journal article" date="2019" name="Nat. Ecol. Evol.">
        <title>Megaphylogeny resolves global patterns of mushroom evolution.</title>
        <authorList>
            <person name="Varga T."/>
            <person name="Krizsan K."/>
            <person name="Foldi C."/>
            <person name="Dima B."/>
            <person name="Sanchez-Garcia M."/>
            <person name="Sanchez-Ramirez S."/>
            <person name="Szollosi G.J."/>
            <person name="Szarkandi J.G."/>
            <person name="Papp V."/>
            <person name="Albert L."/>
            <person name="Andreopoulos W."/>
            <person name="Angelini C."/>
            <person name="Antonin V."/>
            <person name="Barry K.W."/>
            <person name="Bougher N.L."/>
            <person name="Buchanan P."/>
            <person name="Buyck B."/>
            <person name="Bense V."/>
            <person name="Catcheside P."/>
            <person name="Chovatia M."/>
            <person name="Cooper J."/>
            <person name="Damon W."/>
            <person name="Desjardin D."/>
            <person name="Finy P."/>
            <person name="Geml J."/>
            <person name="Haridas S."/>
            <person name="Hughes K."/>
            <person name="Justo A."/>
            <person name="Karasinski D."/>
            <person name="Kautmanova I."/>
            <person name="Kiss B."/>
            <person name="Kocsube S."/>
            <person name="Kotiranta H."/>
            <person name="LaButti K.M."/>
            <person name="Lechner B.E."/>
            <person name="Liimatainen K."/>
            <person name="Lipzen A."/>
            <person name="Lukacs Z."/>
            <person name="Mihaltcheva S."/>
            <person name="Morgado L.N."/>
            <person name="Niskanen T."/>
            <person name="Noordeloos M.E."/>
            <person name="Ohm R.A."/>
            <person name="Ortiz-Santana B."/>
            <person name="Ovrebo C."/>
            <person name="Racz N."/>
            <person name="Riley R."/>
            <person name="Savchenko A."/>
            <person name="Shiryaev A."/>
            <person name="Soop K."/>
            <person name="Spirin V."/>
            <person name="Szebenyi C."/>
            <person name="Tomsovsky M."/>
            <person name="Tulloss R.E."/>
            <person name="Uehling J."/>
            <person name="Grigoriev I.V."/>
            <person name="Vagvolgyi C."/>
            <person name="Papp T."/>
            <person name="Martin F.M."/>
            <person name="Miettinen O."/>
            <person name="Hibbett D.S."/>
            <person name="Nagy L.G."/>
        </authorList>
    </citation>
    <scope>NUCLEOTIDE SEQUENCE [LARGE SCALE GENOMIC DNA]</scope>
    <source>
        <strain evidence="2 3">HHB13444</strain>
    </source>
</reference>
<dbReference type="InterPro" id="IPR052974">
    <property type="entry name" value="GH79_Enzymes"/>
</dbReference>
<organism evidence="2 3">
    <name type="scientific">Polyporus arcularius HHB13444</name>
    <dbReference type="NCBI Taxonomy" id="1314778"/>
    <lineage>
        <taxon>Eukaryota</taxon>
        <taxon>Fungi</taxon>
        <taxon>Dikarya</taxon>
        <taxon>Basidiomycota</taxon>
        <taxon>Agaricomycotina</taxon>
        <taxon>Agaricomycetes</taxon>
        <taxon>Polyporales</taxon>
        <taxon>Polyporaceae</taxon>
        <taxon>Polyporus</taxon>
    </lineage>
</organism>
<name>A0A5C3P532_9APHY</name>
<proteinExistence type="predicted"/>
<dbReference type="Gene3D" id="3.20.20.80">
    <property type="entry name" value="Glycosidases"/>
    <property type="match status" value="1"/>
</dbReference>
<dbReference type="PANTHER" id="PTHR36183">
    <property type="entry name" value="BETA-GLUCURONIDASE"/>
    <property type="match status" value="1"/>
</dbReference>
<feature type="domain" description="Beta-glucuronidase C-terminal" evidence="1">
    <location>
        <begin position="125"/>
        <end position="233"/>
    </location>
</feature>
<evidence type="ECO:0000259" key="1">
    <source>
        <dbReference type="Pfam" id="PF16862"/>
    </source>
</evidence>
<protein>
    <submittedName>
        <fullName evidence="2">Glycoside hydrolase family 79 protein</fullName>
    </submittedName>
</protein>
<dbReference type="InterPro" id="IPR031728">
    <property type="entry name" value="GlcAase_C"/>
</dbReference>
<dbReference type="PANTHER" id="PTHR36183:SF2">
    <property type="entry name" value="BETA-GLUCURONIDASE C-TERMINAL DOMAIN-CONTAINING PROTEIN"/>
    <property type="match status" value="1"/>
</dbReference>
<gene>
    <name evidence="2" type="ORF">K466DRAFT_602912</name>
</gene>
<dbReference type="AlphaFoldDB" id="A0A5C3P532"/>
<evidence type="ECO:0000313" key="3">
    <source>
        <dbReference type="Proteomes" id="UP000308197"/>
    </source>
</evidence>
<accession>A0A5C3P532</accession>
<dbReference type="Pfam" id="PF16862">
    <property type="entry name" value="Glyco_hydro_79C"/>
    <property type="match status" value="1"/>
</dbReference>
<keyword evidence="3" id="KW-1185">Reference proteome</keyword>
<dbReference type="InParanoid" id="A0A5C3P532"/>
<sequence length="236" mass="25618">MFLAVPLVRGLTTLFCRETNSIACHGAPGVSNTAGAALWTIDYTLQAATLGVKEVFFHEGIGYKYNFFQPVSLNRSTIDGSPLDPPLAPHIQPVYYGGLVINTFVGKTGSAQIVELPIADSNVAGYAAYEHGRLARAVFVNLHAWLASSTDDRPAVHIDLDFASESSGAQADELWSRTATARRLVIEHADDTAGLRWAGQSYETSDLRPRGRLVLERLVLSEGIDLRSTEAVLVEF</sequence>
<keyword evidence="2" id="KW-0378">Hydrolase</keyword>
<evidence type="ECO:0000313" key="2">
    <source>
        <dbReference type="EMBL" id="TFK83390.1"/>
    </source>
</evidence>
<dbReference type="GO" id="GO:0016787">
    <property type="term" value="F:hydrolase activity"/>
    <property type="evidence" value="ECO:0007669"/>
    <property type="project" value="UniProtKB-KW"/>
</dbReference>
<dbReference type="EMBL" id="ML211397">
    <property type="protein sequence ID" value="TFK83390.1"/>
    <property type="molecule type" value="Genomic_DNA"/>
</dbReference>